<keyword evidence="7" id="KW-1185">Reference proteome</keyword>
<reference evidence="6" key="1">
    <citation type="submission" date="2023-06" db="EMBL/GenBank/DDBJ databases">
        <title>Genome-scale phylogeny and comparative genomics of the fungal order Sordariales.</title>
        <authorList>
            <consortium name="Lawrence Berkeley National Laboratory"/>
            <person name="Hensen N."/>
            <person name="Bonometti L."/>
            <person name="Westerberg I."/>
            <person name="Brannstrom I.O."/>
            <person name="Guillou S."/>
            <person name="Cros-Aarteil S."/>
            <person name="Calhoun S."/>
            <person name="Haridas S."/>
            <person name="Kuo A."/>
            <person name="Mondo S."/>
            <person name="Pangilinan J."/>
            <person name="Riley R."/>
            <person name="Labutti K."/>
            <person name="Andreopoulos B."/>
            <person name="Lipzen A."/>
            <person name="Chen C."/>
            <person name="Yanf M."/>
            <person name="Daum C."/>
            <person name="Ng V."/>
            <person name="Clum A."/>
            <person name="Steindorff A."/>
            <person name="Ohm R."/>
            <person name="Martin F."/>
            <person name="Silar P."/>
            <person name="Natvig D."/>
            <person name="Lalanne C."/>
            <person name="Gautier V."/>
            <person name="Ament-Velasquez S.L."/>
            <person name="Kruys A."/>
            <person name="Hutchinson M.I."/>
            <person name="Powell A.J."/>
            <person name="Barry K."/>
            <person name="Miller A.N."/>
            <person name="Grigoriev I.V."/>
            <person name="Debuchy R."/>
            <person name="Gladieux P."/>
            <person name="Thoren M.H."/>
            <person name="Johannesson H."/>
        </authorList>
    </citation>
    <scope>NUCLEOTIDE SEQUENCE</scope>
    <source>
        <strain evidence="6">CBS 540.89</strain>
    </source>
</reference>
<dbReference type="GO" id="GO:0046872">
    <property type="term" value="F:metal ion binding"/>
    <property type="evidence" value="ECO:0007669"/>
    <property type="project" value="UniProtKB-KW"/>
</dbReference>
<evidence type="ECO:0000313" key="7">
    <source>
        <dbReference type="Proteomes" id="UP001172159"/>
    </source>
</evidence>
<dbReference type="InterPro" id="IPR036866">
    <property type="entry name" value="RibonucZ/Hydroxyglut_hydro"/>
</dbReference>
<dbReference type="PANTHER" id="PTHR42978">
    <property type="entry name" value="QUORUM-QUENCHING LACTONASE YTNP-RELATED-RELATED"/>
    <property type="match status" value="1"/>
</dbReference>
<gene>
    <name evidence="6" type="ORF">B0T21DRAFT_296582</name>
</gene>
<evidence type="ECO:0000256" key="5">
    <source>
        <dbReference type="ARBA" id="ARBA00022833"/>
    </source>
</evidence>
<organism evidence="6 7">
    <name type="scientific">Apiosordaria backusii</name>
    <dbReference type="NCBI Taxonomy" id="314023"/>
    <lineage>
        <taxon>Eukaryota</taxon>
        <taxon>Fungi</taxon>
        <taxon>Dikarya</taxon>
        <taxon>Ascomycota</taxon>
        <taxon>Pezizomycotina</taxon>
        <taxon>Sordariomycetes</taxon>
        <taxon>Sordariomycetidae</taxon>
        <taxon>Sordariales</taxon>
        <taxon>Lasiosphaeriaceae</taxon>
        <taxon>Apiosordaria</taxon>
    </lineage>
</organism>
<dbReference type="Gene3D" id="3.60.15.10">
    <property type="entry name" value="Ribonuclease Z/Hydroxyacylglutathione hydrolase-like"/>
    <property type="match status" value="1"/>
</dbReference>
<name>A0AA40AID5_9PEZI</name>
<accession>A0AA40AID5</accession>
<dbReference type="AlphaFoldDB" id="A0AA40AID5"/>
<proteinExistence type="inferred from homology"/>
<keyword evidence="3" id="KW-0479">Metal-binding</keyword>
<evidence type="ECO:0000256" key="4">
    <source>
        <dbReference type="ARBA" id="ARBA00022801"/>
    </source>
</evidence>
<dbReference type="InterPro" id="IPR051013">
    <property type="entry name" value="MBL_superfamily_lactonases"/>
</dbReference>
<comment type="cofactor">
    <cofactor evidence="1">
        <name>Zn(2+)</name>
        <dbReference type="ChEBI" id="CHEBI:29105"/>
    </cofactor>
</comment>
<dbReference type="EMBL" id="JAUKTV010000014">
    <property type="protein sequence ID" value="KAK0716414.1"/>
    <property type="molecule type" value="Genomic_DNA"/>
</dbReference>
<dbReference type="GO" id="GO:0016787">
    <property type="term" value="F:hydrolase activity"/>
    <property type="evidence" value="ECO:0007669"/>
    <property type="project" value="UniProtKB-KW"/>
</dbReference>
<keyword evidence="5" id="KW-0862">Zinc</keyword>
<dbReference type="Proteomes" id="UP001172159">
    <property type="component" value="Unassembled WGS sequence"/>
</dbReference>
<protein>
    <submittedName>
        <fullName evidence="6">Beta-lactamase-like protein</fullName>
    </submittedName>
</protein>
<evidence type="ECO:0000256" key="2">
    <source>
        <dbReference type="ARBA" id="ARBA00007749"/>
    </source>
</evidence>
<sequence length="311" mass="34735">MSLRGTVQVHALSAGHFSLPEDHFVYPCSSPGSRKTVPSLCFLIQYASPLNGVKTNIVFDLGVRRDPSLYSVPIRQHVATRQPMSTNPDVVTSLQKGGLSVHDVHFVVFSHVHWDHIGYPPDFPSSKFIVGHGSIALLSGTSSVSLRGSHSFFEPDLLPASRTIELPDPNLALRTTTATPNSLKTTPNWTEWQAIPSLNIPRALDIFNDGSLYLVDAPGHLPGHTNLLAWAQEGWVYLAGDACHDRRILRKEKQIGEWRDHEGRGCCIHHDRPKAEETIERIRGLEAKGVEIIFAHDEEWEERNPLRFWGT</sequence>
<evidence type="ECO:0000313" key="6">
    <source>
        <dbReference type="EMBL" id="KAK0716414.1"/>
    </source>
</evidence>
<comment type="similarity">
    <text evidence="2">Belongs to the metallo-beta-lactamase superfamily.</text>
</comment>
<dbReference type="PANTHER" id="PTHR42978:SF2">
    <property type="entry name" value="102 KBASES UNSTABLE REGION: FROM 1 TO 119443"/>
    <property type="match status" value="1"/>
</dbReference>
<dbReference type="SUPFAM" id="SSF56281">
    <property type="entry name" value="Metallo-hydrolase/oxidoreductase"/>
    <property type="match status" value="1"/>
</dbReference>
<evidence type="ECO:0000256" key="3">
    <source>
        <dbReference type="ARBA" id="ARBA00022723"/>
    </source>
</evidence>
<dbReference type="CDD" id="cd07730">
    <property type="entry name" value="metallo-hydrolase-like_MBL-fold"/>
    <property type="match status" value="1"/>
</dbReference>
<evidence type="ECO:0000256" key="1">
    <source>
        <dbReference type="ARBA" id="ARBA00001947"/>
    </source>
</evidence>
<keyword evidence="4" id="KW-0378">Hydrolase</keyword>
<comment type="caution">
    <text evidence="6">The sequence shown here is derived from an EMBL/GenBank/DDBJ whole genome shotgun (WGS) entry which is preliminary data.</text>
</comment>